<evidence type="ECO:0000259" key="4">
    <source>
        <dbReference type="Pfam" id="PF07804"/>
    </source>
</evidence>
<dbReference type="EMBL" id="JBDIVE010000012">
    <property type="protein sequence ID" value="MEN3070368.1"/>
    <property type="molecule type" value="Genomic_DNA"/>
</dbReference>
<protein>
    <submittedName>
        <fullName evidence="5">HipA domain-containing protein</fullName>
    </submittedName>
</protein>
<dbReference type="InterPro" id="IPR012893">
    <property type="entry name" value="HipA-like_C"/>
</dbReference>
<feature type="domain" description="HipA-like C-terminal" evidence="4">
    <location>
        <begin position="9"/>
        <end position="176"/>
    </location>
</feature>
<reference evidence="5 6" key="1">
    <citation type="journal article" date="2018" name="Int. J. Syst. Evol. Microbiol.">
        <title>Uliginosibacterium sediminicola sp. nov., isolated from freshwater sediment.</title>
        <authorList>
            <person name="Hwang W.M."/>
            <person name="Kim S.M."/>
            <person name="Kang K."/>
            <person name="Ahn T.Y."/>
        </authorList>
    </citation>
    <scope>NUCLEOTIDE SEQUENCE [LARGE SCALE GENOMIC DNA]</scope>
    <source>
        <strain evidence="5 6">M1-21</strain>
    </source>
</reference>
<dbReference type="PANTHER" id="PTHR37419">
    <property type="entry name" value="SERINE/THREONINE-PROTEIN KINASE TOXIN HIPA"/>
    <property type="match status" value="1"/>
</dbReference>
<accession>A0ABU9Z2T4</accession>
<dbReference type="Proteomes" id="UP001410394">
    <property type="component" value="Unassembled WGS sequence"/>
</dbReference>
<sequence>MSRRWASLLVAEHLALQSLRTAGLPASHSELIEAGGQTFLQLERFDRLPRNLAHGQTPDAPTRLGRRAMVSLAALDDAFVGHADQPWPVISASLCAQGRLSAATQCQIEQLYAFGLMIANSDMHRGNLSFLPAADGPLQLAPAYDMLPMHFAPRASGEMNNPPPGLHYRSPPALAIWQSMRPIAQAWAYIAANNSRIDDEMRNASRAQANTLENFAANLGI</sequence>
<keyword evidence="3" id="KW-0418">Kinase</keyword>
<keyword evidence="2" id="KW-0808">Transferase</keyword>
<evidence type="ECO:0000256" key="1">
    <source>
        <dbReference type="ARBA" id="ARBA00010164"/>
    </source>
</evidence>
<dbReference type="InterPro" id="IPR052028">
    <property type="entry name" value="HipA_Ser/Thr_kinase"/>
</dbReference>
<evidence type="ECO:0000256" key="3">
    <source>
        <dbReference type="ARBA" id="ARBA00022777"/>
    </source>
</evidence>
<gene>
    <name evidence="5" type="ORF">ABDB84_17925</name>
</gene>
<keyword evidence="6" id="KW-1185">Reference proteome</keyword>
<evidence type="ECO:0000256" key="2">
    <source>
        <dbReference type="ARBA" id="ARBA00022679"/>
    </source>
</evidence>
<dbReference type="PANTHER" id="PTHR37419:SF8">
    <property type="entry name" value="TOXIN YJJJ"/>
    <property type="match status" value="1"/>
</dbReference>
<proteinExistence type="inferred from homology"/>
<comment type="similarity">
    <text evidence="1">Belongs to the HipA Ser/Thr kinase family.</text>
</comment>
<dbReference type="Pfam" id="PF07804">
    <property type="entry name" value="HipA_C"/>
    <property type="match status" value="1"/>
</dbReference>
<dbReference type="RefSeq" id="WP_345921176.1">
    <property type="nucleotide sequence ID" value="NZ_JBDIVE010000012.1"/>
</dbReference>
<name>A0ABU9Z2T4_9RHOO</name>
<comment type="caution">
    <text evidence="5">The sequence shown here is derived from an EMBL/GenBank/DDBJ whole genome shotgun (WGS) entry which is preliminary data.</text>
</comment>
<evidence type="ECO:0000313" key="6">
    <source>
        <dbReference type="Proteomes" id="UP001410394"/>
    </source>
</evidence>
<organism evidence="5 6">
    <name type="scientific">Uliginosibacterium sediminicola</name>
    <dbReference type="NCBI Taxonomy" id="2024550"/>
    <lineage>
        <taxon>Bacteria</taxon>
        <taxon>Pseudomonadati</taxon>
        <taxon>Pseudomonadota</taxon>
        <taxon>Betaproteobacteria</taxon>
        <taxon>Rhodocyclales</taxon>
        <taxon>Zoogloeaceae</taxon>
        <taxon>Uliginosibacterium</taxon>
    </lineage>
</organism>
<evidence type="ECO:0000313" key="5">
    <source>
        <dbReference type="EMBL" id="MEN3070368.1"/>
    </source>
</evidence>